<keyword evidence="2" id="KW-1185">Reference proteome</keyword>
<organism evidence="1 2">
    <name type="scientific">Austropuccinia psidii MF-1</name>
    <dbReference type="NCBI Taxonomy" id="1389203"/>
    <lineage>
        <taxon>Eukaryota</taxon>
        <taxon>Fungi</taxon>
        <taxon>Dikarya</taxon>
        <taxon>Basidiomycota</taxon>
        <taxon>Pucciniomycotina</taxon>
        <taxon>Pucciniomycetes</taxon>
        <taxon>Pucciniales</taxon>
        <taxon>Sphaerophragmiaceae</taxon>
        <taxon>Austropuccinia</taxon>
    </lineage>
</organism>
<evidence type="ECO:0000313" key="1">
    <source>
        <dbReference type="EMBL" id="MBW0550175.1"/>
    </source>
</evidence>
<comment type="caution">
    <text evidence="1">The sequence shown here is derived from an EMBL/GenBank/DDBJ whole genome shotgun (WGS) entry which is preliminary data.</text>
</comment>
<reference evidence="1" key="1">
    <citation type="submission" date="2021-03" db="EMBL/GenBank/DDBJ databases">
        <title>Draft genome sequence of rust myrtle Austropuccinia psidii MF-1, a brazilian biotype.</title>
        <authorList>
            <person name="Quecine M.C."/>
            <person name="Pachon D.M.R."/>
            <person name="Bonatelli M.L."/>
            <person name="Correr F.H."/>
            <person name="Franceschini L.M."/>
            <person name="Leite T.F."/>
            <person name="Margarido G.R.A."/>
            <person name="Almeida C.A."/>
            <person name="Ferrarezi J.A."/>
            <person name="Labate C.A."/>
        </authorList>
    </citation>
    <scope>NUCLEOTIDE SEQUENCE</scope>
    <source>
        <strain evidence="1">MF-1</strain>
    </source>
</reference>
<proteinExistence type="predicted"/>
<dbReference type="AlphaFoldDB" id="A0A9Q3P6I8"/>
<gene>
    <name evidence="1" type="ORF">O181_089890</name>
</gene>
<name>A0A9Q3P6I8_9BASI</name>
<protein>
    <submittedName>
        <fullName evidence="1">Uncharacterized protein</fullName>
    </submittedName>
</protein>
<dbReference type="EMBL" id="AVOT02055672">
    <property type="protein sequence ID" value="MBW0550175.1"/>
    <property type="molecule type" value="Genomic_DNA"/>
</dbReference>
<sequence length="156" mass="18146">MLYGIKQSKRRNYNHSKYFQTTRITITIFKAHDLISSFTTRRPNTLPKSVNIDEQASNPSKQEILRNSTHIINIRPKDYSLCFYGKQVEIFIKRVENIAKIEGASGRDIARKISFWTKDLEAIYNLEETPGCENGDWKKLKLDMKRSCGTISPERT</sequence>
<accession>A0A9Q3P6I8</accession>
<dbReference type="Proteomes" id="UP000765509">
    <property type="component" value="Unassembled WGS sequence"/>
</dbReference>
<evidence type="ECO:0000313" key="2">
    <source>
        <dbReference type="Proteomes" id="UP000765509"/>
    </source>
</evidence>
<dbReference type="OrthoDB" id="2152029at2759"/>